<dbReference type="Gene3D" id="3.10.290.10">
    <property type="entry name" value="RNA-binding S4 domain"/>
    <property type="match status" value="1"/>
</dbReference>
<dbReference type="InterPro" id="IPR042092">
    <property type="entry name" value="PsdUridine_s_RsuA/RluB/E/F_cat"/>
</dbReference>
<dbReference type="SMART" id="SM00363">
    <property type="entry name" value="S4"/>
    <property type="match status" value="1"/>
</dbReference>
<dbReference type="Proteomes" id="UP000624703">
    <property type="component" value="Unassembled WGS sequence"/>
</dbReference>
<dbReference type="Gene3D" id="3.30.70.1560">
    <property type="entry name" value="Alpha-L RNA-binding motif"/>
    <property type="match status" value="1"/>
</dbReference>
<evidence type="ECO:0000256" key="3">
    <source>
        <dbReference type="ARBA" id="ARBA00023235"/>
    </source>
</evidence>
<dbReference type="GO" id="GO:0000455">
    <property type="term" value="P:enzyme-directed rRNA pseudouridine synthesis"/>
    <property type="evidence" value="ECO:0007669"/>
    <property type="project" value="UniProtKB-ARBA"/>
</dbReference>
<comment type="caution">
    <text evidence="8">The sequence shown here is derived from an EMBL/GenBank/DDBJ whole genome shotgun (WGS) entry which is preliminary data.</text>
</comment>
<evidence type="ECO:0000256" key="5">
    <source>
        <dbReference type="RuleBase" id="RU003887"/>
    </source>
</evidence>
<dbReference type="InterPro" id="IPR002942">
    <property type="entry name" value="S4_RNA-bd"/>
</dbReference>
<dbReference type="PROSITE" id="PS01149">
    <property type="entry name" value="PSI_RSU"/>
    <property type="match status" value="1"/>
</dbReference>
<dbReference type="Gene3D" id="3.30.70.580">
    <property type="entry name" value="Pseudouridine synthase I, catalytic domain, N-terminal subdomain"/>
    <property type="match status" value="1"/>
</dbReference>
<dbReference type="Pfam" id="PF01479">
    <property type="entry name" value="S4"/>
    <property type="match status" value="1"/>
</dbReference>
<dbReference type="FunFam" id="3.10.290.10:FF:000003">
    <property type="entry name" value="Pseudouridine synthase"/>
    <property type="match status" value="1"/>
</dbReference>
<dbReference type="AlphaFoldDB" id="A0A8J7MDZ7"/>
<evidence type="ECO:0000256" key="2">
    <source>
        <dbReference type="ARBA" id="ARBA00022884"/>
    </source>
</evidence>
<accession>A0A8J7MDZ7</accession>
<keyword evidence="9" id="KW-1185">Reference proteome</keyword>
<evidence type="ECO:0000256" key="6">
    <source>
        <dbReference type="SAM" id="MobiDB-lite"/>
    </source>
</evidence>
<keyword evidence="3 5" id="KW-0413">Isomerase</keyword>
<dbReference type="SUPFAM" id="SSF55120">
    <property type="entry name" value="Pseudouridine synthase"/>
    <property type="match status" value="1"/>
</dbReference>
<dbReference type="RefSeq" id="WP_200310808.1">
    <property type="nucleotide sequence ID" value="NZ_JAENIM010000034.1"/>
</dbReference>
<dbReference type="NCBIfam" id="TIGR00093">
    <property type="entry name" value="pseudouridine synthase"/>
    <property type="match status" value="1"/>
</dbReference>
<dbReference type="PANTHER" id="PTHR47683:SF4">
    <property type="entry name" value="PSEUDOURIDINE SYNTHASE"/>
    <property type="match status" value="1"/>
</dbReference>
<dbReference type="PANTHER" id="PTHR47683">
    <property type="entry name" value="PSEUDOURIDINE SYNTHASE FAMILY PROTEIN-RELATED"/>
    <property type="match status" value="1"/>
</dbReference>
<gene>
    <name evidence="8" type="ORF">JIN82_06400</name>
</gene>
<evidence type="ECO:0000256" key="4">
    <source>
        <dbReference type="PROSITE-ProRule" id="PRU00182"/>
    </source>
</evidence>
<comment type="similarity">
    <text evidence="1 5">Belongs to the pseudouridine synthase RsuA family.</text>
</comment>
<sequence>MNQEVRLNKYLASCGVGSRRACDEIIQAARVQINGEPVIKPAVQVQPGDHVRVDGKLVAPKEVSAILINKPRGLVSTCDDELGRETIYSILPPKLRHLKHVGRLDRDSEGLLVMTNDGDLAQLLTHPKKTIEKEYVVTLNQAFGNEVLDKMIEGVYTPEGKARAKSIRRISPRRVVMVLETGLKRQIRMMFQAVHLRVSKLVRVRIGTLVGGGLEPGEYRELEERDIEKLQRNPKPRTDISPTGQKLLDSDGRVKRTVAKKTFGARKSARKRPAGNRPSSGRPSGGRPSSGRPPSGGPRKFAKKRKK</sequence>
<dbReference type="InterPro" id="IPR006145">
    <property type="entry name" value="PsdUridine_synth_RsuA/RluA"/>
</dbReference>
<dbReference type="PROSITE" id="PS50889">
    <property type="entry name" value="S4"/>
    <property type="match status" value="1"/>
</dbReference>
<feature type="compositionally biased region" description="Basic residues" evidence="6">
    <location>
        <begin position="255"/>
        <end position="274"/>
    </location>
</feature>
<dbReference type="EMBL" id="JAENIM010000034">
    <property type="protein sequence ID" value="MBK1790783.1"/>
    <property type="molecule type" value="Genomic_DNA"/>
</dbReference>
<dbReference type="EC" id="5.4.99.-" evidence="5"/>
<feature type="domain" description="RNA-binding S4" evidence="7">
    <location>
        <begin position="5"/>
        <end position="64"/>
    </location>
</feature>
<dbReference type="InterPro" id="IPR050343">
    <property type="entry name" value="RsuA_PseudoU_synthase"/>
</dbReference>
<evidence type="ECO:0000259" key="7">
    <source>
        <dbReference type="SMART" id="SM00363"/>
    </source>
</evidence>
<dbReference type="InterPro" id="IPR020094">
    <property type="entry name" value="TruA/RsuA/RluB/E/F_N"/>
</dbReference>
<dbReference type="GO" id="GO:0120159">
    <property type="term" value="F:rRNA pseudouridine synthase activity"/>
    <property type="evidence" value="ECO:0007669"/>
    <property type="project" value="UniProtKB-ARBA"/>
</dbReference>
<evidence type="ECO:0000313" key="9">
    <source>
        <dbReference type="Proteomes" id="UP000624703"/>
    </source>
</evidence>
<evidence type="ECO:0000256" key="1">
    <source>
        <dbReference type="ARBA" id="ARBA00008348"/>
    </source>
</evidence>
<dbReference type="InterPro" id="IPR020103">
    <property type="entry name" value="PsdUridine_synth_cat_dom_sf"/>
</dbReference>
<keyword evidence="2 4" id="KW-0694">RNA-binding</keyword>
<dbReference type="InterPro" id="IPR018496">
    <property type="entry name" value="PsdUridine_synth_RsuA/RluB_CS"/>
</dbReference>
<dbReference type="GO" id="GO:0003723">
    <property type="term" value="F:RNA binding"/>
    <property type="evidence" value="ECO:0007669"/>
    <property type="project" value="UniProtKB-KW"/>
</dbReference>
<reference evidence="8" key="1">
    <citation type="submission" date="2021-01" db="EMBL/GenBank/DDBJ databases">
        <title>Modified the classification status of verrucomicrobia.</title>
        <authorList>
            <person name="Feng X."/>
        </authorList>
    </citation>
    <scope>NUCLEOTIDE SEQUENCE</scope>
    <source>
        <strain evidence="8">_KCTC 22039</strain>
    </source>
</reference>
<dbReference type="InterPro" id="IPR036986">
    <property type="entry name" value="S4_RNA-bd_sf"/>
</dbReference>
<dbReference type="Pfam" id="PF00849">
    <property type="entry name" value="PseudoU_synth_2"/>
    <property type="match status" value="1"/>
</dbReference>
<name>A0A8J7MDZ7_9BACT</name>
<evidence type="ECO:0000313" key="8">
    <source>
        <dbReference type="EMBL" id="MBK1790783.1"/>
    </source>
</evidence>
<protein>
    <recommendedName>
        <fullName evidence="5">Pseudouridine synthase</fullName>
        <ecNumber evidence="5">5.4.99.-</ecNumber>
    </recommendedName>
</protein>
<proteinExistence type="inferred from homology"/>
<dbReference type="CDD" id="cd00165">
    <property type="entry name" value="S4"/>
    <property type="match status" value="1"/>
</dbReference>
<dbReference type="InterPro" id="IPR000748">
    <property type="entry name" value="PsdUridine_synth_RsuA/RluB/E/F"/>
</dbReference>
<feature type="compositionally biased region" description="Low complexity" evidence="6">
    <location>
        <begin position="277"/>
        <end position="299"/>
    </location>
</feature>
<organism evidence="8 9">
    <name type="scientific">Persicirhabdus sediminis</name>
    <dbReference type="NCBI Taxonomy" id="454144"/>
    <lineage>
        <taxon>Bacteria</taxon>
        <taxon>Pseudomonadati</taxon>
        <taxon>Verrucomicrobiota</taxon>
        <taxon>Verrucomicrobiia</taxon>
        <taxon>Verrucomicrobiales</taxon>
        <taxon>Verrucomicrobiaceae</taxon>
        <taxon>Persicirhabdus</taxon>
    </lineage>
</organism>
<feature type="region of interest" description="Disordered" evidence="6">
    <location>
        <begin position="225"/>
        <end position="307"/>
    </location>
</feature>
<dbReference type="CDD" id="cd02870">
    <property type="entry name" value="PseudoU_synth_RsuA_like"/>
    <property type="match status" value="1"/>
</dbReference>
<dbReference type="SUPFAM" id="SSF55174">
    <property type="entry name" value="Alpha-L RNA-binding motif"/>
    <property type="match status" value="1"/>
</dbReference>